<dbReference type="PROSITE" id="PS51186">
    <property type="entry name" value="GNAT"/>
    <property type="match status" value="1"/>
</dbReference>
<dbReference type="Proteomes" id="UP001317629">
    <property type="component" value="Chromosome"/>
</dbReference>
<dbReference type="SUPFAM" id="SSF55729">
    <property type="entry name" value="Acyl-CoA N-acyltransferases (Nat)"/>
    <property type="match status" value="1"/>
</dbReference>
<proteinExistence type="predicted"/>
<gene>
    <name evidence="2" type="ORF">SS37A_13250</name>
</gene>
<dbReference type="InterPro" id="IPR000182">
    <property type="entry name" value="GNAT_dom"/>
</dbReference>
<evidence type="ECO:0000313" key="2">
    <source>
        <dbReference type="EMBL" id="BDV33796.1"/>
    </source>
</evidence>
<protein>
    <recommendedName>
        <fullName evidence="1">N-acetyltransferase domain-containing protein</fullName>
    </recommendedName>
</protein>
<dbReference type="EMBL" id="AP027142">
    <property type="protein sequence ID" value="BDV33796.1"/>
    <property type="molecule type" value="Genomic_DNA"/>
</dbReference>
<dbReference type="InterPro" id="IPR016181">
    <property type="entry name" value="Acyl_CoA_acyltransferase"/>
</dbReference>
<dbReference type="RefSeq" id="WP_281931319.1">
    <property type="nucleotide sequence ID" value="NZ_AP027142.1"/>
</dbReference>
<accession>A0ABN6VG74</accession>
<organism evidence="2 3">
    <name type="scientific">Methylocystis iwaonis</name>
    <dbReference type="NCBI Taxonomy" id="2885079"/>
    <lineage>
        <taxon>Bacteria</taxon>
        <taxon>Pseudomonadati</taxon>
        <taxon>Pseudomonadota</taxon>
        <taxon>Alphaproteobacteria</taxon>
        <taxon>Hyphomicrobiales</taxon>
        <taxon>Methylocystaceae</taxon>
        <taxon>Methylocystis</taxon>
    </lineage>
</organism>
<dbReference type="Gene3D" id="3.40.630.30">
    <property type="match status" value="1"/>
</dbReference>
<evidence type="ECO:0000313" key="3">
    <source>
        <dbReference type="Proteomes" id="UP001317629"/>
    </source>
</evidence>
<name>A0ABN6VG74_9HYPH</name>
<feature type="domain" description="N-acetyltransferase" evidence="1">
    <location>
        <begin position="1"/>
        <end position="139"/>
    </location>
</feature>
<reference evidence="2 3" key="1">
    <citation type="journal article" date="2023" name="Int. J. Syst. Evol. Microbiol.">
        <title>Methylocystis iwaonis sp. nov., a type II methane-oxidizing bacterium from surface soil of a rice paddy field in Japan, and emended description of the genus Methylocystis (ex Whittenbury et al. 1970) Bowman et al. 1993.</title>
        <authorList>
            <person name="Kaise H."/>
            <person name="Sawadogo J.B."/>
            <person name="Alam M.S."/>
            <person name="Ueno C."/>
            <person name="Dianou D."/>
            <person name="Shinjo R."/>
            <person name="Asakawa S."/>
        </authorList>
    </citation>
    <scope>NUCLEOTIDE SEQUENCE [LARGE SCALE GENOMIC DNA]</scope>
    <source>
        <strain evidence="2 3">SS37A-Re</strain>
    </source>
</reference>
<keyword evidence="3" id="KW-1185">Reference proteome</keyword>
<sequence length="277" mass="30961">MIAEADAPALVRLLAKGFPERTADYWSHALETLAHRDAPEGYPRMGYLLEHDGAPVGVILMIFTRVGADKIRCNISSWYVEDAYRGYASLLIAAAVRLKDVTYINTSPAPHTWRVIEAQGFRRYCNGQMLAIPALAPWTANARVKIFDADRDYGGSLSSQECALLVAHAERGCLSLIVHEKREAHPFVFLPRRVLKGLVPTQQMIYCRSLADFQRFAGPLGRELLRRGHPTLLLDATEKIPGLFGIYLHDRGPKYFKGPERPRLGDLAFSESVLFGP</sequence>
<evidence type="ECO:0000259" key="1">
    <source>
        <dbReference type="PROSITE" id="PS51186"/>
    </source>
</evidence>